<feature type="compositionally biased region" description="Basic and acidic residues" evidence="1">
    <location>
        <begin position="128"/>
        <end position="137"/>
    </location>
</feature>
<sequence length="224" mass="24663">MRTMIDDVDELLALRAGDKYRLNDIRRRLEIYKRLYISDLEFVRNLSKAYLGKDLSPEPRRPKPGESQAGSGSCSSCGSKMGADEAFCTNCGAKKAGPSSPPTSYVSEPEPSAAKPMQVQTGTGKKSRQQELDEYERQYLSKSGIKAGAEGFAITEDGEVGEITKKKTPKPKKAARKTKKVTKKTTKKTRKPRKKKETDSSSCVKCGSKIATDDMFCTNCGSKR</sequence>
<dbReference type="AlphaFoldDB" id="A0A382ZW00"/>
<evidence type="ECO:0000313" key="3">
    <source>
        <dbReference type="EMBL" id="SVD99836.1"/>
    </source>
</evidence>
<dbReference type="Pfam" id="PF13240">
    <property type="entry name" value="Zn_Ribbon_1"/>
    <property type="match status" value="1"/>
</dbReference>
<proteinExistence type="predicted"/>
<accession>A0A382ZW00</accession>
<feature type="compositionally biased region" description="Low complexity" evidence="1">
    <location>
        <begin position="70"/>
        <end position="79"/>
    </location>
</feature>
<protein>
    <recommendedName>
        <fullName evidence="2">Zinc-ribbon domain-containing protein</fullName>
    </recommendedName>
</protein>
<dbReference type="EMBL" id="UINC01187223">
    <property type="protein sequence ID" value="SVD99836.1"/>
    <property type="molecule type" value="Genomic_DNA"/>
</dbReference>
<gene>
    <name evidence="3" type="ORF">METZ01_LOCUS452690</name>
</gene>
<feature type="compositionally biased region" description="Basic residues" evidence="1">
    <location>
        <begin position="166"/>
        <end position="195"/>
    </location>
</feature>
<feature type="compositionally biased region" description="Basic and acidic residues" evidence="1">
    <location>
        <begin position="55"/>
        <end position="64"/>
    </location>
</feature>
<feature type="region of interest" description="Disordered" evidence="1">
    <location>
        <begin position="53"/>
        <end position="137"/>
    </location>
</feature>
<dbReference type="InterPro" id="IPR026870">
    <property type="entry name" value="Zinc_ribbon_dom"/>
</dbReference>
<feature type="domain" description="Zinc-ribbon" evidence="2">
    <location>
        <begin position="203"/>
        <end position="223"/>
    </location>
</feature>
<reference evidence="3" key="1">
    <citation type="submission" date="2018-05" db="EMBL/GenBank/DDBJ databases">
        <authorList>
            <person name="Lanie J.A."/>
            <person name="Ng W.-L."/>
            <person name="Kazmierczak K.M."/>
            <person name="Andrzejewski T.M."/>
            <person name="Davidsen T.M."/>
            <person name="Wayne K.J."/>
            <person name="Tettelin H."/>
            <person name="Glass J.I."/>
            <person name="Rusch D."/>
            <person name="Podicherti R."/>
            <person name="Tsui H.-C.T."/>
            <person name="Winkler M.E."/>
        </authorList>
    </citation>
    <scope>NUCLEOTIDE SEQUENCE</scope>
</reference>
<feature type="region of interest" description="Disordered" evidence="1">
    <location>
        <begin position="159"/>
        <end position="204"/>
    </location>
</feature>
<name>A0A382ZW00_9ZZZZ</name>
<evidence type="ECO:0000256" key="1">
    <source>
        <dbReference type="SAM" id="MobiDB-lite"/>
    </source>
</evidence>
<organism evidence="3">
    <name type="scientific">marine metagenome</name>
    <dbReference type="NCBI Taxonomy" id="408172"/>
    <lineage>
        <taxon>unclassified sequences</taxon>
        <taxon>metagenomes</taxon>
        <taxon>ecological metagenomes</taxon>
    </lineage>
</organism>
<evidence type="ECO:0000259" key="2">
    <source>
        <dbReference type="Pfam" id="PF13240"/>
    </source>
</evidence>